<evidence type="ECO:0000259" key="9">
    <source>
        <dbReference type="Pfam" id="PF10099"/>
    </source>
</evidence>
<protein>
    <submittedName>
        <fullName evidence="10">Anti-sigma factor</fullName>
    </submittedName>
</protein>
<feature type="region of interest" description="Disordered" evidence="5">
    <location>
        <begin position="280"/>
        <end position="301"/>
    </location>
</feature>
<dbReference type="Pfam" id="PF10099">
    <property type="entry name" value="RskA_C"/>
    <property type="match status" value="1"/>
</dbReference>
<feature type="domain" description="RNA polymerase sigma-70 region 2" evidence="7">
    <location>
        <begin position="31"/>
        <end position="86"/>
    </location>
</feature>
<evidence type="ECO:0000256" key="6">
    <source>
        <dbReference type="SAM" id="Phobius"/>
    </source>
</evidence>
<keyword evidence="11" id="KW-1185">Reference proteome</keyword>
<name>A0ABT8EIT1_9BURK</name>
<dbReference type="Gene3D" id="1.10.10.10">
    <property type="entry name" value="Winged helix-like DNA-binding domain superfamily/Winged helix DNA-binding domain"/>
    <property type="match status" value="1"/>
</dbReference>
<dbReference type="Pfam" id="PF04542">
    <property type="entry name" value="Sigma70_r2"/>
    <property type="match status" value="1"/>
</dbReference>
<feature type="transmembrane region" description="Helical" evidence="6">
    <location>
        <begin position="411"/>
        <end position="429"/>
    </location>
</feature>
<feature type="compositionally biased region" description="Low complexity" evidence="5">
    <location>
        <begin position="344"/>
        <end position="359"/>
    </location>
</feature>
<keyword evidence="1" id="KW-0805">Transcription regulation</keyword>
<dbReference type="PANTHER" id="PTHR43133">
    <property type="entry name" value="RNA POLYMERASE ECF-TYPE SIGMA FACTO"/>
    <property type="match status" value="1"/>
</dbReference>
<feature type="region of interest" description="Disordered" evidence="5">
    <location>
        <begin position="316"/>
        <end position="395"/>
    </location>
</feature>
<dbReference type="InterPro" id="IPR013325">
    <property type="entry name" value="RNA_pol_sigma_r2"/>
</dbReference>
<comment type="caution">
    <text evidence="10">The sequence shown here is derived from an EMBL/GenBank/DDBJ whole genome shotgun (WGS) entry which is preliminary data.</text>
</comment>
<evidence type="ECO:0000259" key="7">
    <source>
        <dbReference type="Pfam" id="PF04542"/>
    </source>
</evidence>
<feature type="domain" description="Anti-sigma K factor RskA C-terminal" evidence="9">
    <location>
        <begin position="426"/>
        <end position="549"/>
    </location>
</feature>
<dbReference type="EMBL" id="JAJHNU010000001">
    <property type="protein sequence ID" value="MDN4121194.1"/>
    <property type="molecule type" value="Genomic_DNA"/>
</dbReference>
<evidence type="ECO:0000313" key="10">
    <source>
        <dbReference type="EMBL" id="MDN4121194.1"/>
    </source>
</evidence>
<evidence type="ECO:0000313" key="11">
    <source>
        <dbReference type="Proteomes" id="UP001168613"/>
    </source>
</evidence>
<evidence type="ECO:0000256" key="3">
    <source>
        <dbReference type="ARBA" id="ARBA00023125"/>
    </source>
</evidence>
<keyword evidence="2" id="KW-0731">Sigma factor</keyword>
<evidence type="ECO:0000259" key="8">
    <source>
        <dbReference type="Pfam" id="PF08281"/>
    </source>
</evidence>
<dbReference type="Proteomes" id="UP001168613">
    <property type="component" value="Unassembled WGS sequence"/>
</dbReference>
<dbReference type="SUPFAM" id="SSF88946">
    <property type="entry name" value="Sigma2 domain of RNA polymerase sigma factors"/>
    <property type="match status" value="1"/>
</dbReference>
<keyword evidence="6" id="KW-1133">Transmembrane helix</keyword>
<dbReference type="RefSeq" id="WP_266124819.1">
    <property type="nucleotide sequence ID" value="NZ_JAJHNU010000001.1"/>
</dbReference>
<proteinExistence type="predicted"/>
<dbReference type="InterPro" id="IPR013249">
    <property type="entry name" value="RNA_pol_sigma70_r4_t2"/>
</dbReference>
<feature type="compositionally biased region" description="Polar residues" evidence="5">
    <location>
        <begin position="320"/>
        <end position="335"/>
    </location>
</feature>
<dbReference type="InterPro" id="IPR039425">
    <property type="entry name" value="RNA_pol_sigma-70-like"/>
</dbReference>
<feature type="compositionally biased region" description="Basic and acidic residues" evidence="5">
    <location>
        <begin position="287"/>
        <end position="299"/>
    </location>
</feature>
<dbReference type="InterPro" id="IPR018764">
    <property type="entry name" value="RskA_C"/>
</dbReference>
<organism evidence="10 11">
    <name type="scientific">Alcaligenes endophyticus</name>
    <dbReference type="NCBI Taxonomy" id="1929088"/>
    <lineage>
        <taxon>Bacteria</taxon>
        <taxon>Pseudomonadati</taxon>
        <taxon>Pseudomonadota</taxon>
        <taxon>Betaproteobacteria</taxon>
        <taxon>Burkholderiales</taxon>
        <taxon>Alcaligenaceae</taxon>
        <taxon>Alcaligenes</taxon>
    </lineage>
</organism>
<gene>
    <name evidence="10" type="ORF">LMS43_07835</name>
</gene>
<keyword evidence="4" id="KW-0804">Transcription</keyword>
<accession>A0ABT8EIT1</accession>
<keyword evidence="6" id="KW-0812">Transmembrane</keyword>
<evidence type="ECO:0000256" key="2">
    <source>
        <dbReference type="ARBA" id="ARBA00023082"/>
    </source>
</evidence>
<reference evidence="10" key="1">
    <citation type="submission" date="2021-11" db="EMBL/GenBank/DDBJ databases">
        <title>Draft genome sequence of Alcaligenes endophyticus type strain CCUG 75668T.</title>
        <authorList>
            <person name="Salva-Serra F."/>
            <person name="Duran R.E."/>
            <person name="Seeger M."/>
            <person name="Moore E.R.B."/>
            <person name="Jaen-Luchoro D."/>
        </authorList>
    </citation>
    <scope>NUCLEOTIDE SEQUENCE</scope>
    <source>
        <strain evidence="10">CCUG 75668</strain>
    </source>
</reference>
<dbReference type="InterPro" id="IPR036388">
    <property type="entry name" value="WH-like_DNA-bd_sf"/>
</dbReference>
<evidence type="ECO:0000256" key="5">
    <source>
        <dbReference type="SAM" id="MobiDB-lite"/>
    </source>
</evidence>
<dbReference type="Pfam" id="PF08281">
    <property type="entry name" value="Sigma70_r4_2"/>
    <property type="match status" value="1"/>
</dbReference>
<sequence>MSARNFNYSVTLGAMAQKQPTALDALFYQEAPIMLALSHSVLQRRVEAEEVLRESFMLLWKNAAGYDPTLGDARAWLYSILRFRLQARSKAQATDKPSTVSNLPDIRPDAQHHLILAIGELEPVQQRAIILAYLQGKSYDNLSLLLGRPTAQLRIQVQQGLQQVSQQCIPNTYQLDQRQSTLIAEYALGLLSSSELTQAHALLQNNDDAARLSLQWEQALLELVDFLTPITPTPTGLAHIYRSLDLGVPQKRTLHNPSPNASIEAQAQEATAVAAEAIHPASTSRATAEHTIGESKSHPAENPAVIHASITIDQDDVPPSYSSLLRTDQSSQNLGSAEPHKPEPTSATTATAPEATTAPKGPISRLRKRRQETIAQNSVLSETPMPEPSVETGHSVNSPGITHLERQLPAVFWPGLCVGLLLLSVLLAYQWYREARIPNVTVVEMQPVQGAILQAPGLSSSPAWSVTVDPQGNVLLIPQVHTEVQAEQSVQLWTQAPGQANSRSLGLIDPNRPITVPAALVERLENGQIFEMTLEQAGGSDTGQPQGPVLYIGSIVNFGKLPVSNPSGTPPQRS</sequence>
<dbReference type="Gene3D" id="1.10.1740.10">
    <property type="match status" value="1"/>
</dbReference>
<evidence type="ECO:0000256" key="1">
    <source>
        <dbReference type="ARBA" id="ARBA00023015"/>
    </source>
</evidence>
<keyword evidence="6" id="KW-0472">Membrane</keyword>
<dbReference type="PANTHER" id="PTHR43133:SF8">
    <property type="entry name" value="RNA POLYMERASE SIGMA FACTOR HI_1459-RELATED"/>
    <property type="match status" value="1"/>
</dbReference>
<keyword evidence="3" id="KW-0238">DNA-binding</keyword>
<feature type="domain" description="RNA polymerase sigma factor 70 region 4 type 2" evidence="8">
    <location>
        <begin position="114"/>
        <end position="163"/>
    </location>
</feature>
<dbReference type="InterPro" id="IPR007627">
    <property type="entry name" value="RNA_pol_sigma70_r2"/>
</dbReference>
<evidence type="ECO:0000256" key="4">
    <source>
        <dbReference type="ARBA" id="ARBA00023163"/>
    </source>
</evidence>